<dbReference type="PANTHER" id="PTHR47331:SF1">
    <property type="entry name" value="GAG-LIKE PROTEIN"/>
    <property type="match status" value="1"/>
</dbReference>
<dbReference type="PANTHER" id="PTHR47331">
    <property type="entry name" value="PHD-TYPE DOMAIN-CONTAINING PROTEIN"/>
    <property type="match status" value="1"/>
</dbReference>
<keyword evidence="4" id="KW-1185">Reference proteome</keyword>
<feature type="compositionally biased region" description="Basic residues" evidence="1">
    <location>
        <begin position="158"/>
        <end position="167"/>
    </location>
</feature>
<organism evidence="3 4">
    <name type="scientific">Acropora cervicornis</name>
    <name type="common">Staghorn coral</name>
    <dbReference type="NCBI Taxonomy" id="6130"/>
    <lineage>
        <taxon>Eukaryota</taxon>
        <taxon>Metazoa</taxon>
        <taxon>Cnidaria</taxon>
        <taxon>Anthozoa</taxon>
        <taxon>Hexacorallia</taxon>
        <taxon>Scleractinia</taxon>
        <taxon>Astrocoeniina</taxon>
        <taxon>Acroporidae</taxon>
        <taxon>Acropora</taxon>
    </lineage>
</organism>
<dbReference type="EMBL" id="JARQWQ010000086">
    <property type="protein sequence ID" value="KAK2552500.1"/>
    <property type="molecule type" value="Genomic_DNA"/>
</dbReference>
<dbReference type="InterPro" id="IPR036397">
    <property type="entry name" value="RNaseH_sf"/>
</dbReference>
<feature type="compositionally biased region" description="Low complexity" evidence="1">
    <location>
        <begin position="168"/>
        <end position="185"/>
    </location>
</feature>
<dbReference type="InterPro" id="IPR001584">
    <property type="entry name" value="Integrase_cat-core"/>
</dbReference>
<dbReference type="Gene3D" id="3.30.420.10">
    <property type="entry name" value="Ribonuclease H-like superfamily/Ribonuclease H"/>
    <property type="match status" value="1"/>
</dbReference>
<sequence length="1746" mass="197895">MAEGGHDFIKENSRQKQRNLTLDWEGIDAESLRKLKQTRGSKKGIVTRAQEEIRLFMTDSSNVLIVKEKLEHLHKAFQEFTRAHVEYHNRLNDECDIDESEEYYKSVDQANGRLECEISSWIIACNRSRFDNPLAAATREEIDDVTPDDSISNVGSHARSRHSRRSKSSSGRSKGSAASSVQSARAKAAAKKAMLEAEARKLENWQALKKEELALEIKESERHDFEKPYVKEPREFVTDAAQNINFRGEELEDPAKSERNTAEPQSSPVAREFPRLVTNDVAPTNYNTPAVKFAQIPTAKVKSECYEPTQNATFGDVAVRQLLDAQYFQNQQLQALIQRQQESTLALTLPQPNVPVFSGNPIEYWTFIHAFENLIDRKTTSESARLYYLVQYTSGDVQELVKSNTQPHNHNSPISEAHSQSPNRENGQPTFNGYVKGRMDHRSSSASLAIIPVKVKSPGNDLIIETYAFLDNGSSVSFCSEELATQLGLSGRPTSLSLTTMDREDNRSASRIVSLQVMDLEEENAVELPCVFTRPKLPVSAKNGARQEDIDRWPHLSGVKLPKIDSNVGLLIGSDVPEALEPKEIRPSNGGPYATRTILGWVVNGPLGRIHSSAPATANFMRADAELTEQFRSYCNMEFNDSVYSNDISMSSNDKRALEIMSQTAVLKEGHYEIALPWKEETPYLHNNKAVAEHRLRSLKKRLLLDPDLLFKYKECMEDLLEKGYATSAPPASTPGKTWYLPHHAVVHPAKPGKVRVVFDCSAKYRGRSLNDQLLQGPDLTNPLVGVLTRFRQEPIAIMSDIEAMFHQVRVRSDDCDALRFLWWQKGDLNSRPQEYKMRVHLFGGVSSPSCASFALQKTATDNRAEFSPEAINTVKRDFYVDDCLKSVGSEHGAISLVKELTSLLSKGGFRLTKWLSNSRKVIESIPESERAKSVKDLDFDQTLIERALGVKWHVASDTFRFSIVVKDRPPTRRGILSIVSSVYDPLGFVAPFVLQAKILLQDLCRKNFGWDDQIPEKELMRWTSWLEELPKLEQFSLERCLKQSDCAGIVSCQLHHFSNASEVAYGAVSYLRLVDSQGNIRCSFLMGKSCLAPLKPLTIPRMELSAAVLSTRLDAMMRQELDIAIHNSFFWTDSTCVLRYLANDDRRYKIFVANRVAAIREQSSPNQWKYVNTKLNPADDASRGLSADAIIEDNRWIMGPDFLWMDEEVWPHDSIATSDPGEIADEEVKATFATDAVQAPARSIDLEELFKTFSSWMKLKRFVTWILRFKRNLRDLTARGMEKERSASKRKIQPINVEELRQAEKAIIEVVQSKAFKEELLSLKGPPKELKRSSSILRLDPILVDDIICVGSRLQKSSIRARAKHPAILPKNHHISDLIVRHHHQISGHPGIEHTLSLVRESYWIIKARITLRRVLASCSDCRKRQAPVGQQKMASVPEDRVNPSEPPFSHVGVDCFGPLNVRRGRSVVKRYGVLFTCLSIRAIHIEVAHTLDTNSFINALRRFIARRGQPIQMRSDNGGNFVRGEKELREAVRNWNQDKIHNFLLAKNVKWSFNPPTGSHHGGVWERCIRTVRKVMGALAKEQPLDDEGLLTLVCEVEAIVNGRPITKVSDDPRDPEALTPNHLLLLRAGPSLPPGYFEKSDNYSRRRWRQVQYLADLFWKRWTREYLPSLQERQKWEKASRNFAVRDVVLVLDESLLRCSWPLGRVIEVFPNRSDGLVRSVRLKTTSSVLVRPVNKLVLLEAS</sequence>
<dbReference type="InterPro" id="IPR043502">
    <property type="entry name" value="DNA/RNA_pol_sf"/>
</dbReference>
<dbReference type="Pfam" id="PF17921">
    <property type="entry name" value="Integrase_H2C2"/>
    <property type="match status" value="1"/>
</dbReference>
<reference evidence="3" key="1">
    <citation type="journal article" date="2023" name="G3 (Bethesda)">
        <title>Whole genome assembly and annotation of the endangered Caribbean coral Acropora cervicornis.</title>
        <authorList>
            <person name="Selwyn J.D."/>
            <person name="Vollmer S.V."/>
        </authorList>
    </citation>
    <scope>NUCLEOTIDE SEQUENCE</scope>
    <source>
        <strain evidence="3">K2</strain>
    </source>
</reference>
<feature type="domain" description="Integrase catalytic" evidence="2">
    <location>
        <begin position="1445"/>
        <end position="1631"/>
    </location>
</feature>
<protein>
    <recommendedName>
        <fullName evidence="2">Integrase catalytic domain-containing protein</fullName>
    </recommendedName>
</protein>
<accession>A0AAD9UWU4</accession>
<feature type="region of interest" description="Disordered" evidence="1">
    <location>
        <begin position="145"/>
        <end position="185"/>
    </location>
</feature>
<dbReference type="SUPFAM" id="SSF56672">
    <property type="entry name" value="DNA/RNA polymerases"/>
    <property type="match status" value="1"/>
</dbReference>
<dbReference type="Gene3D" id="1.10.340.70">
    <property type="match status" value="1"/>
</dbReference>
<dbReference type="CDD" id="cd01644">
    <property type="entry name" value="RT_pepA17"/>
    <property type="match status" value="1"/>
</dbReference>
<reference evidence="3" key="2">
    <citation type="journal article" date="2023" name="Science">
        <title>Genomic signatures of disease resistance in endangered staghorn corals.</title>
        <authorList>
            <person name="Vollmer S.V."/>
            <person name="Selwyn J.D."/>
            <person name="Despard B.A."/>
            <person name="Roesel C.L."/>
        </authorList>
    </citation>
    <scope>NUCLEOTIDE SEQUENCE</scope>
    <source>
        <strain evidence="3">K2</strain>
    </source>
</reference>
<evidence type="ECO:0000313" key="4">
    <source>
        <dbReference type="Proteomes" id="UP001249851"/>
    </source>
</evidence>
<feature type="region of interest" description="Disordered" evidence="1">
    <location>
        <begin position="403"/>
        <end position="429"/>
    </location>
</feature>
<dbReference type="Pfam" id="PF05380">
    <property type="entry name" value="Peptidase_A17"/>
    <property type="match status" value="1"/>
</dbReference>
<comment type="caution">
    <text evidence="3">The sequence shown here is derived from an EMBL/GenBank/DDBJ whole genome shotgun (WGS) entry which is preliminary data.</text>
</comment>
<evidence type="ECO:0000256" key="1">
    <source>
        <dbReference type="SAM" id="MobiDB-lite"/>
    </source>
</evidence>
<dbReference type="InterPro" id="IPR040676">
    <property type="entry name" value="DUF5641"/>
</dbReference>
<dbReference type="Proteomes" id="UP001249851">
    <property type="component" value="Unassembled WGS sequence"/>
</dbReference>
<dbReference type="Pfam" id="PF18701">
    <property type="entry name" value="DUF5641"/>
    <property type="match status" value="1"/>
</dbReference>
<feature type="region of interest" description="Disordered" evidence="1">
    <location>
        <begin position="248"/>
        <end position="275"/>
    </location>
</feature>
<evidence type="ECO:0000313" key="3">
    <source>
        <dbReference type="EMBL" id="KAK2552500.1"/>
    </source>
</evidence>
<dbReference type="InterPro" id="IPR041588">
    <property type="entry name" value="Integrase_H2C2"/>
</dbReference>
<name>A0AAD9UWU4_ACRCE</name>
<dbReference type="InterPro" id="IPR012337">
    <property type="entry name" value="RNaseH-like_sf"/>
</dbReference>
<dbReference type="GO" id="GO:0015074">
    <property type="term" value="P:DNA integration"/>
    <property type="evidence" value="ECO:0007669"/>
    <property type="project" value="InterPro"/>
</dbReference>
<dbReference type="GO" id="GO:0003676">
    <property type="term" value="F:nucleic acid binding"/>
    <property type="evidence" value="ECO:0007669"/>
    <property type="project" value="InterPro"/>
</dbReference>
<proteinExistence type="predicted"/>
<dbReference type="InterPro" id="IPR008042">
    <property type="entry name" value="Retrotrans_Pao"/>
</dbReference>
<dbReference type="PROSITE" id="PS50994">
    <property type="entry name" value="INTEGRASE"/>
    <property type="match status" value="1"/>
</dbReference>
<gene>
    <name evidence="3" type="ORF">P5673_026334</name>
</gene>
<dbReference type="SUPFAM" id="SSF53098">
    <property type="entry name" value="Ribonuclease H-like"/>
    <property type="match status" value="1"/>
</dbReference>
<feature type="compositionally biased region" description="Basic and acidic residues" evidence="1">
    <location>
        <begin position="248"/>
        <end position="261"/>
    </location>
</feature>
<evidence type="ECO:0000259" key="2">
    <source>
        <dbReference type="PROSITE" id="PS50994"/>
    </source>
</evidence>